<feature type="repeat" description="WD" evidence="3">
    <location>
        <begin position="433"/>
        <end position="472"/>
    </location>
</feature>
<feature type="compositionally biased region" description="Polar residues" evidence="4">
    <location>
        <begin position="855"/>
        <end position="866"/>
    </location>
</feature>
<dbReference type="Pfam" id="PF23774">
    <property type="entry name" value="TPR_GEMI5"/>
    <property type="match status" value="1"/>
</dbReference>
<dbReference type="GeneID" id="109481522"/>
<dbReference type="InterPro" id="IPR011047">
    <property type="entry name" value="Quinoprotein_ADH-like_sf"/>
</dbReference>
<feature type="region of interest" description="Disordered" evidence="4">
    <location>
        <begin position="808"/>
        <end position="883"/>
    </location>
</feature>
<protein>
    <submittedName>
        <fullName evidence="9">Gem-associated protein 5-like</fullName>
    </submittedName>
</protein>
<feature type="compositionally biased region" description="Basic and acidic residues" evidence="4">
    <location>
        <begin position="835"/>
        <end position="848"/>
    </location>
</feature>
<dbReference type="GO" id="GO:0000387">
    <property type="term" value="P:spliceosomal snRNP assembly"/>
    <property type="evidence" value="ECO:0007669"/>
    <property type="project" value="TreeGrafter"/>
</dbReference>
<feature type="domain" description="Gem-associated protein 5 RBS" evidence="7">
    <location>
        <begin position="1308"/>
        <end position="1608"/>
    </location>
</feature>
<evidence type="ECO:0000256" key="2">
    <source>
        <dbReference type="ARBA" id="ARBA00022737"/>
    </source>
</evidence>
<dbReference type="InterPro" id="IPR001680">
    <property type="entry name" value="WD40_rpt"/>
</dbReference>
<gene>
    <name evidence="9" type="primary">LOC109481522</name>
</gene>
<dbReference type="SMART" id="SM00320">
    <property type="entry name" value="WD40"/>
    <property type="match status" value="12"/>
</dbReference>
<dbReference type="Proteomes" id="UP000515135">
    <property type="component" value="Unplaced"/>
</dbReference>
<dbReference type="Pfam" id="PF00400">
    <property type="entry name" value="WD40"/>
    <property type="match status" value="2"/>
</dbReference>
<dbReference type="InterPro" id="IPR019775">
    <property type="entry name" value="WD40_repeat_CS"/>
</dbReference>
<evidence type="ECO:0000259" key="5">
    <source>
        <dbReference type="Pfam" id="PF23774"/>
    </source>
</evidence>
<feature type="region of interest" description="Disordered" evidence="4">
    <location>
        <begin position="1468"/>
        <end position="1509"/>
    </location>
</feature>
<dbReference type="Pfam" id="PF23775">
    <property type="entry name" value="Beta-prop_RIG_2nd"/>
    <property type="match status" value="1"/>
</dbReference>
<dbReference type="PROSITE" id="PS50294">
    <property type="entry name" value="WD_REPEATS_REGION"/>
    <property type="match status" value="2"/>
</dbReference>
<feature type="compositionally biased region" description="Low complexity" evidence="4">
    <location>
        <begin position="1479"/>
        <end position="1494"/>
    </location>
</feature>
<dbReference type="PROSITE" id="PS50082">
    <property type="entry name" value="WD_REPEATS_2"/>
    <property type="match status" value="5"/>
</dbReference>
<evidence type="ECO:0000259" key="7">
    <source>
        <dbReference type="Pfam" id="PF23777"/>
    </source>
</evidence>
<keyword evidence="2" id="KW-0677">Repeat</keyword>
<feature type="domain" description="Gem-associated protein 5 TPR" evidence="5">
    <location>
        <begin position="1017"/>
        <end position="1224"/>
    </location>
</feature>
<dbReference type="Gene3D" id="2.130.10.10">
    <property type="entry name" value="YVTN repeat-like/Quinoprotein amine dehydrogenase"/>
    <property type="match status" value="3"/>
</dbReference>
<feature type="region of interest" description="Disordered" evidence="4">
    <location>
        <begin position="896"/>
        <end position="929"/>
    </location>
</feature>
<feature type="compositionally biased region" description="Basic residues" evidence="4">
    <location>
        <begin position="822"/>
        <end position="834"/>
    </location>
</feature>
<dbReference type="PANTHER" id="PTHR46362:SF1">
    <property type="entry name" value="GEM-ASSOCIATED PROTEIN 5"/>
    <property type="match status" value="1"/>
</dbReference>
<evidence type="ECO:0000256" key="3">
    <source>
        <dbReference type="PROSITE-ProRule" id="PRU00221"/>
    </source>
</evidence>
<feature type="domain" description="Gem-associated protein 5 second beta-propeller" evidence="6">
    <location>
        <begin position="490"/>
        <end position="797"/>
    </location>
</feature>
<dbReference type="InterPro" id="IPR015943">
    <property type="entry name" value="WD40/YVTN_repeat-like_dom_sf"/>
</dbReference>
<dbReference type="PANTHER" id="PTHR46362">
    <property type="entry name" value="GEM-ASSOCIATED PROTEIN 5"/>
    <property type="match status" value="1"/>
</dbReference>
<dbReference type="InterPro" id="IPR056420">
    <property type="entry name" value="GEMI5_RBS"/>
</dbReference>
<sequence>MARSMNSVREGVVMLPPSPNWFFGGVADATKAGVFGFCAKNAVYLLDVTRTVPSVTGCLLCACARVTGCVFSLTPGQDRLCVTSGDNGVVQVWDTDSLTCLHTQEQHRVRPTDLQQVWYRCGTQTLSPAFILRNNTGCGTGVVQVWNTDSLTCLHTQEQHRVRPTDLQQVWYRCGIQTLLPAFILRNNTGYVLQIYNRCGTGVVQVWDTDSLTCLHTQEQHRSPVTALVWYPAEENTVVSADQDGYIVKWQFQTGEVQTFQPDANSHIVSLACSPHQPHLLAAGYRLKSGPVVLLELQGEGRTVCRLQGHSEDVQSVVWMAADEDNDDNGTSSDESIADKGHGQLLASGSKDGTIRVWSTRTGGCVCTLKLPARSQQGRWRGGGGQEAGRRMWVALAWRKEQPQQLISSSHGGDMLVWDLRTQKWQVLEHSEGQGHSRVVFSITAIQNQVITTSMDRQIILWDLSSMKAQWSLPTLGGFVYALASSPLTPGQLAVGVGDGMIRVWNTHSQAPFDWSGFWQCIKGKVTALSWHPTKEGILGFGSDDGSVGLYDVLHTKQPTMSSTCHKKTVYSLSWGPTVAVSGGSPTLVLYSCGGEGVIYQHTFNRNQQPALNVWDIIRSTNQIKHKLPPATEISWREDGQYVAVGYEDGSVEIMTSPNLRRICILRTHHRPINKLCWHPTSNDIPAQYGYWLASASNQSDVHIHNLQAVIGATTPPDVPVVFSEPFRQADGHKAKVVDLCWSPHHPGWLVSASYDNTAQVWDMTKGKAMSNFRGHQGRVLSVQWSQTDADMVYSGGDDFSLQSWKISQQEHKEPPIDHKPPGRKPKSKGKAKNRGAEPQKQAPRDLKQPGPTRGQEQLGTDISNETPRHEEGTGSTNSINSDELLQLLEEKRAQLMRQKHSTEVSESHPTSTAEGQEGGGHLQGQTTQRSLTVEDILPPQRTADNVLPVAESAAAEGKDVRVHRKKKKGRSLFPLSANMDNRAKCHLQQDCLTLAQLMYERAGGDMSAGSAGCDGLGLFFDRRSLYKTFREESLNHVENGHLDHSLQLAVWRGDILGALKLARQHGQLSDWLVAMAPLAGHDVWVQTVQDYAQQLCGQDQHYKAVTFLLACHKVHQAIALLKNNKMFREAVALAKARLPPHDPVILDLYDAWATELQKDHYEQAAKCYLAMQQPCDAVAVLARRGDLDSLRVAASVAAAAGSEDQLSSVACRYAHECQLQCKWLEGQELLKNHKQLQVHRLTLCLHEVLVGCLSDLGCLSADWTQMTGPYSWGQLGRAISLPDILQYKSEVDPLCPWPPYLVQGELFLGYVVQVWCQYCGLVLTTDNILQLCQQLTATLTAATNPGNTAKLLSVVSCQLTTGLLYLVGGEVQKAGTHFIAAVHLTHDRGQYHIMKGLLQMILPQGLVSLRKLEQMSTAQECLKSEVKLQDNSTTPKNVLSCLSAFYHVATLYDLWWSGPHNAVSIDHNGDGATVHPQSGSTDGSSTTTAAVSTLPQQEEGLQENSKSAVPDQRVSVLIQQLQAISAAVLIPDIARKYALEEQLGQLEHALHTAAAHHRQSRLLNIVQTDANNTCSTVQTDGNNTCSTVETDVPQYETERKSESVLSNSMIERRVVLCHDHPEMIAAGNNNGKVDEDVVKMSGGPLQTDTTGSQKDKAAGEELINRGRCTLDDNSQMMAGSGVQQLECQDVLLGAQLSQVQEQLSAIPQGYRTLPFPEPVELAMTLVYLCCHWPHHRDLMAAVGHDVISWGLQHSWKSSQHQFFTRWRNKMFS</sequence>
<feature type="region of interest" description="Disordered" evidence="4">
    <location>
        <begin position="324"/>
        <end position="345"/>
    </location>
</feature>
<feature type="compositionally biased region" description="Basic and acidic residues" evidence="4">
    <location>
        <begin position="809"/>
        <end position="821"/>
    </location>
</feature>
<feature type="repeat" description="WD" evidence="3">
    <location>
        <begin position="773"/>
        <end position="815"/>
    </location>
</feature>
<dbReference type="GO" id="GO:0005634">
    <property type="term" value="C:nucleus"/>
    <property type="evidence" value="ECO:0007669"/>
    <property type="project" value="TreeGrafter"/>
</dbReference>
<dbReference type="GO" id="GO:0032797">
    <property type="term" value="C:SMN complex"/>
    <property type="evidence" value="ECO:0007669"/>
    <property type="project" value="TreeGrafter"/>
</dbReference>
<feature type="repeat" description="WD" evidence="3">
    <location>
        <begin position="730"/>
        <end position="772"/>
    </location>
</feature>
<name>A0A6P5A8L3_BRABE</name>
<dbReference type="InterPro" id="IPR020472">
    <property type="entry name" value="WD40_PAC1"/>
</dbReference>
<dbReference type="InterPro" id="IPR056421">
    <property type="entry name" value="TPR_GEMI5"/>
</dbReference>
<keyword evidence="8" id="KW-1185">Reference proteome</keyword>
<dbReference type="InterPro" id="IPR052640">
    <property type="entry name" value="Gemin-5"/>
</dbReference>
<feature type="repeat" description="WD" evidence="3">
    <location>
        <begin position="218"/>
        <end position="260"/>
    </location>
</feature>
<feature type="repeat" description="WD" evidence="3">
    <location>
        <begin position="343"/>
        <end position="368"/>
    </location>
</feature>
<feature type="compositionally biased region" description="Polar residues" evidence="4">
    <location>
        <begin position="874"/>
        <end position="883"/>
    </location>
</feature>
<dbReference type="InterPro" id="IPR036322">
    <property type="entry name" value="WD40_repeat_dom_sf"/>
</dbReference>
<evidence type="ECO:0000256" key="4">
    <source>
        <dbReference type="SAM" id="MobiDB-lite"/>
    </source>
</evidence>
<dbReference type="InterPro" id="IPR056424">
    <property type="entry name" value="Beta-prop_GEMI5_2nd"/>
</dbReference>
<organism evidence="8 9">
    <name type="scientific">Branchiostoma belcheri</name>
    <name type="common">Amphioxus</name>
    <dbReference type="NCBI Taxonomy" id="7741"/>
    <lineage>
        <taxon>Eukaryota</taxon>
        <taxon>Metazoa</taxon>
        <taxon>Chordata</taxon>
        <taxon>Cephalochordata</taxon>
        <taxon>Leptocardii</taxon>
        <taxon>Amphioxiformes</taxon>
        <taxon>Branchiostomatidae</taxon>
        <taxon>Branchiostoma</taxon>
    </lineage>
</organism>
<dbReference type="GO" id="GO:0003730">
    <property type="term" value="F:mRNA 3'-UTR binding"/>
    <property type="evidence" value="ECO:0007669"/>
    <property type="project" value="TreeGrafter"/>
</dbReference>
<evidence type="ECO:0000313" key="8">
    <source>
        <dbReference type="Proteomes" id="UP000515135"/>
    </source>
</evidence>
<proteinExistence type="predicted"/>
<dbReference type="SUPFAM" id="SSF50998">
    <property type="entry name" value="Quinoprotein alcohol dehydrogenase-like"/>
    <property type="match status" value="1"/>
</dbReference>
<dbReference type="PROSITE" id="PS00678">
    <property type="entry name" value="WD_REPEATS_1"/>
    <property type="match status" value="2"/>
</dbReference>
<evidence type="ECO:0000256" key="1">
    <source>
        <dbReference type="ARBA" id="ARBA00022574"/>
    </source>
</evidence>
<dbReference type="SUPFAM" id="SSF50978">
    <property type="entry name" value="WD40 repeat-like"/>
    <property type="match status" value="1"/>
</dbReference>
<dbReference type="PRINTS" id="PR00320">
    <property type="entry name" value="GPROTEINBRPT"/>
</dbReference>
<reference evidence="9" key="1">
    <citation type="submission" date="2025-08" db="UniProtKB">
        <authorList>
            <consortium name="RefSeq"/>
        </authorList>
    </citation>
    <scope>IDENTIFICATION</scope>
    <source>
        <tissue evidence="9">Gonad</tissue>
    </source>
</reference>
<keyword evidence="1 3" id="KW-0853">WD repeat</keyword>
<dbReference type="OrthoDB" id="7326421at2759"/>
<dbReference type="RefSeq" id="XP_019639657.1">
    <property type="nucleotide sequence ID" value="XM_019784098.1"/>
</dbReference>
<dbReference type="Pfam" id="PF23777">
    <property type="entry name" value="GEMI5_RBS"/>
    <property type="match status" value="1"/>
</dbReference>
<evidence type="ECO:0000259" key="6">
    <source>
        <dbReference type="Pfam" id="PF23775"/>
    </source>
</evidence>
<dbReference type="KEGG" id="bbel:109481522"/>
<accession>A0A6P5A8L3</accession>
<evidence type="ECO:0000313" key="9">
    <source>
        <dbReference type="RefSeq" id="XP_019639657.1"/>
    </source>
</evidence>